<sequence length="3681" mass="416292">MLESYIAPLFMGYVNKYIKNLRPEDLSLSFWGGDVVLNNLELNLDVLQQELNLPVTFLSGKIYKLQLHVPWTQLIYEPIVVTIDTMEFVIRLKDVGEASSSSHSHSNKSSNQPDSFSSAKLQSVQSEQYTPGYVQGILNKVVNNISFKINNVIVKYVEEDLVFSVNIKSVDLYSADKFWNKAFIELSLPELLLRKVAIVTDLTVCLDQRNPSGKIELYQDPILYRCNLQCRISSHYPTINSLNSIHNILNIFCESVDLSLTDQQLPMVLRLINLIIGLYYGKLDLPGCPDKIHTAPEIIKMSKLKSKVLSVVPSTESSSSWTTWALSMVPGISEASTDQNVNYSLEKEIAVFITNMTITMKKTSQSPKNIITSQRLEFTPVVCIELSSCKLFVKIIDETCFDVQLHIDNIIGYLLRKRCLCQIKTDNEMQDDEPLSQDEVFLKLGSFQHKRNPFMCLKESLFSSLLDADNVKSNIIIDISESPAQVSTNELSNDALKSSENSDLESNFQQEERENLAIFFSYFYEMKLPKFENDSLDNIFLYPETDEILNEVSEKTLTFGQSQIFCSTKVIHLLLWLADIVSIPIPPRREKKGIFLDPFVLKQLQLGNFLTRSFTMTVFGTDIFLLNNDQNCTKQDVDNKHECVSLLFSLGVCKIIKTDPMYPSELESMNLSKNLYNIKNQSCLSSIMNISVTINQACFCILNEDYLDVCHSTSITSQTILEIDIQKSPEVHHNTSSSILKASFSCQNINLSFTKFQIILFSKIVLSWFVQTKNNLKELSETVFSPDKQTTMNIVLERIHANYIDTIDVHAIKCSVDKANATVVNFTDKIASDNTFHNTIFEAPCNSSFSSEQSFWFEKSCDGIVLNEFIDIIIQCNKKTTKLTNTVQLFSLNVSGCCFNFDRSLHQWLLDETVTPNKNQKKFLRKNSKSLNRSVDYGTTGRTGNQKRTKSYARIIGVSSASSHKSKDKELNFESDTGNGFDLAFGDWLALKIDYFKSFHIKIKINPIVFMFPEGQLSHDSLKHNTNILNKFKDMYNSKEAFPSTLVVCFPKLEVTSSSLNKEIFENKLPIIANNVQKETLPWNVTSSNFAILTLMKESENFSNDQIKKYGFYLCKPVSWNLFLAASPISKDSEGSSTLGSILERYPWKKSSAFFDKQLFFGRHAIGFVIHMDWSICELNLSQVQVPFLLKVISSLVETWKFLTSNSLHISHFDVKDNLLFEKVITQDQSSVSSSSAVDHAEALSAMTCSTVPNSKLVNDISISLWIQLTLPKIKFSVCSTLKEENSLYHVTSEINELMFSVDYQDNALEVTTKIGSFTVYYSLMRFDKIPIEGWTLIDQGYLLFQKEDSLFKDSKAFLSVLYKGIYHQLLSISSPLSKSEMNKPSLHVFGSLIHSPDLIFKHDISVHVLKFDIICNMKPIISSLDIVKDILVSNLLEKHVRNQTATLVRNSVFKTDSIIPTPILNIHVDSIRLIFPIGEFKEAKYECIDKKESVFIFHVDLISVSSSPCNPITKTIVCKDAYKRIKKLYRDSLKNIKLWNVQYQVDIKNVVCCTTNWHAIEQNFLDDQGSTQVYGQNPAFEWNCHSEYANTTLTPICSNLDFKITLAPPLRAALKANSMSTWITSAGVDIHSPRGIKMFVNTSQMSLLLQIINDFNIASSEIISILTQNFSLKPNCDDGLDQVSLCSELVNTEIKNNIEKPYEFPPVELFASVCEISFMTYLKHSEQPLTFIIHPVLLLNCGLVNCSLTTNNLPKIQFNIHSLKVLTSSITNGIPSEFPIVAHYDRELFQCGNGYIDHLTGVLPNLCSCSIKLNEERSLEINIDLKKPIYLNITLQYTENIHRFVAEVSRLFQSNSNLSDKNLNVSTQSSGSLYHFINKINLKASMLSFSYSPFTKDSTDNIKLECAYQSFEAELCCISNVSLIKLCNVRCQIQGLEVYLLKNDLKCSIINPFICDLKMVAEFVPHCANESNLSFYPRLSLWANIGILQLTISQQLFDILGKFVYQQNKDEVASIVNKDIEYFGFDLTESEDDLRNGLFYYTFLSVDETREPNENEILFTHENSCGFPTMTWRYSQQRIITELTILPVPFQSNQDSKVKCRLEYYNSLKECFCLYYAFNLSERDTLFCQICDRTSLFSVNNNISSLWRVVICERFENNGVPASSLAVCMKINSVYSSLLIPSLECKVLVSSVEILFENSMTLLGQASPTEIKPFFFESDSFPANCEMVTLHLTKFNIESVVKKSAVVFETEASVSIRVMDFDSFCWIDLMSPSICSVQLIKAISKTFDHTENAICARIGAFNLYVTPNAINTLSMVTKGWIDDKSSEVLIHSHFLICNDTQEDIHVKQVNTEEDLMIHSGQALPYSWYKHDEQLLVFSVAYNGPIVWCEPVTLKDDTVVPRFINYPTHAVDLMVEIKSMQNIKKQITVHGCFSLVNKMDIDLNVQLICSKSEKTVGTFQPQTIGAYQHKVRNANERTNLVSTNIFLPANIVRPSITLSVSLIKSLKVSSVGEDIELTKELEFPLDSNEFQTIMSLDANGSLHCWLTVCRDENIPSIYIVTISPMYVFRNHLPNPVHLKCTQAKFVEELIVTGQANETQVCSLNPDEHFDLSLALFDTLTYSNPALSLRPSLFKTLKCSKLFSDSTFNLYTWPYVSNISINESSQTDPVGRQFVIFLEKSEIIVQASLYWPHLPTVLIDIKPFLLLHNSSLTAVEIGCEGGTLYTLNCKETISLFFLCTNIKIGLRTKNEEILWSSKVQILNNMEPGVPYSKQNLSSELFHQCSIHNSNSSLCYQFIVSCHRQQGIYVVDINERFVVHNFSKHLLKSALSMSDSLAEEKSLNNAAINILPPNSTVPCSVLNKDCMSNQAPGLFINFRVVESNENISFDAFGDASKVLMSKFVIIARESFCLSKEHLRESFILKCSSEKMYSFVATSNLENGVIHIFVDEDTSPVVSIKNKCDIDFYLKELIVAEINKKNYQVLCSNSNKFLCLTKNTSVAFQPKVFKEGFPKANNKIELACQLAILRESCLELSQPIILENHSKVKIFVPNYKEVYICAEVVSSQLCIEMQDCEFQLNLCNSLPFPSLNISFELVNLIVIDQIESKMQSIISASISEIKFIHSVDKNKSLFKLCIGYMQVDNQLKDFCYHFPVVFLPMRELNKRYHSPVANAPFPDIEASLDMDFIMLSFEVNRSLLNENIYLDQVKLIMQPCEMYLEDTFIYRLVGTFSHFLPVTKKGDSSSTPVNNATVISVLRPLHLCNIEIGELSLLISVHASVKVFLSSNHMPVVLGSFRCFPTQTIFKEFVRTLLYHYATQALVQAGWMLGSLEIIGNPTGLLQNFGRGISNFFILPYNGLKEGPASFVSGISQGTSAFLTHISTGTLTSINSFASSMSRNMDRLCFDESHLLMQEKRRAQSIRKSNSFKNAFEGFGMSLLGAIAGIVDHPMQNVTNANNTSEAVSGIMFGFAKGIVGAITKPIGGAMELISQASQQILQGAGLVRTPEKMFNQDIENFNKYESRMKFLWQILHLECLGNVLVVSNVHISEKNAKFTLILTKAVLFVFDTKSGSVNSAFPIKEIKLGCCKVTESYHRLQVRKKRDENHSLTSGSLDENPNFRQFFQSFRSASASSQVEALCESNVSNAELTFDIEPDIANLLLISFQANKNVLEEAASPVDIVDL</sequence>
<protein>
    <submittedName>
        <fullName evidence="4">Intermembrane lipid transfer protein VPS13B isoform X2</fullName>
    </submittedName>
</protein>
<reference evidence="3" key="1">
    <citation type="submission" date="2025-05" db="UniProtKB">
        <authorList>
            <consortium name="RefSeq"/>
        </authorList>
    </citation>
    <scope>NUCLEOTIDE SEQUENCE [LARGE SCALE GENOMIC DNA]</scope>
</reference>
<feature type="domain" description="Chorein N-terminal" evidence="2">
    <location>
        <begin position="1"/>
        <end position="270"/>
    </location>
</feature>
<dbReference type="GeneID" id="100199203"/>
<evidence type="ECO:0000313" key="4">
    <source>
        <dbReference type="RefSeq" id="XP_065647253.1"/>
    </source>
</evidence>
<dbReference type="InterPro" id="IPR026854">
    <property type="entry name" value="VPS13_N"/>
</dbReference>
<gene>
    <name evidence="4" type="primary">LOC100199203</name>
</gene>
<keyword evidence="1" id="KW-0813">Transport</keyword>
<accession>A0ABM4BE68</accession>
<dbReference type="PANTHER" id="PTHR12517">
    <property type="entry name" value="VACUOLAR PROTEIN SORTING-ASSOCIATED PROTEIN 13B"/>
    <property type="match status" value="1"/>
</dbReference>
<dbReference type="PANTHER" id="PTHR12517:SF0">
    <property type="entry name" value="INTERMEMBRANE LIPID TRANSFER PROTEIN VPS13B"/>
    <property type="match status" value="1"/>
</dbReference>
<dbReference type="Pfam" id="PF12624">
    <property type="entry name" value="VPS13_N"/>
    <property type="match status" value="1"/>
</dbReference>
<organism evidence="3 4">
    <name type="scientific">Hydra vulgaris</name>
    <name type="common">Hydra</name>
    <name type="synonym">Hydra attenuata</name>
    <dbReference type="NCBI Taxonomy" id="6087"/>
    <lineage>
        <taxon>Eukaryota</taxon>
        <taxon>Metazoa</taxon>
        <taxon>Cnidaria</taxon>
        <taxon>Hydrozoa</taxon>
        <taxon>Hydroidolina</taxon>
        <taxon>Anthoathecata</taxon>
        <taxon>Aplanulata</taxon>
        <taxon>Hydridae</taxon>
        <taxon>Hydra</taxon>
    </lineage>
</organism>
<name>A0ABM4BE68_HYDVU</name>
<proteinExistence type="predicted"/>
<dbReference type="RefSeq" id="XP_065647253.1">
    <property type="nucleotide sequence ID" value="XM_065791181.1"/>
</dbReference>
<evidence type="ECO:0000259" key="2">
    <source>
        <dbReference type="Pfam" id="PF12624"/>
    </source>
</evidence>
<evidence type="ECO:0000313" key="3">
    <source>
        <dbReference type="Proteomes" id="UP001652625"/>
    </source>
</evidence>
<dbReference type="Proteomes" id="UP001652625">
    <property type="component" value="Chromosome 02"/>
</dbReference>
<keyword evidence="3" id="KW-1185">Reference proteome</keyword>
<reference evidence="4" key="2">
    <citation type="submission" date="2025-08" db="UniProtKB">
        <authorList>
            <consortium name="RefSeq"/>
        </authorList>
    </citation>
    <scope>IDENTIFICATION</scope>
</reference>
<evidence type="ECO:0000256" key="1">
    <source>
        <dbReference type="ARBA" id="ARBA00022448"/>
    </source>
</evidence>
<dbReference type="InterPro" id="IPR039782">
    <property type="entry name" value="VPS13B"/>
</dbReference>